<keyword evidence="1" id="KW-0472">Membrane</keyword>
<evidence type="ECO:0000256" key="1">
    <source>
        <dbReference type="SAM" id="Phobius"/>
    </source>
</evidence>
<sequence>MFSYTANERSNASHFSTLIFFFECQIHLTISFFFLGFYVREAIKLHPSGDRYHQNSLATC</sequence>
<evidence type="ECO:0000313" key="2">
    <source>
        <dbReference type="EMBL" id="JAH10362.1"/>
    </source>
</evidence>
<organism evidence="2">
    <name type="scientific">Anguilla anguilla</name>
    <name type="common">European freshwater eel</name>
    <name type="synonym">Muraena anguilla</name>
    <dbReference type="NCBI Taxonomy" id="7936"/>
    <lineage>
        <taxon>Eukaryota</taxon>
        <taxon>Metazoa</taxon>
        <taxon>Chordata</taxon>
        <taxon>Craniata</taxon>
        <taxon>Vertebrata</taxon>
        <taxon>Euteleostomi</taxon>
        <taxon>Actinopterygii</taxon>
        <taxon>Neopterygii</taxon>
        <taxon>Teleostei</taxon>
        <taxon>Anguilliformes</taxon>
        <taxon>Anguillidae</taxon>
        <taxon>Anguilla</taxon>
    </lineage>
</organism>
<dbReference type="EMBL" id="GBXM01098215">
    <property type="protein sequence ID" value="JAH10362.1"/>
    <property type="molecule type" value="Transcribed_RNA"/>
</dbReference>
<reference evidence="2" key="2">
    <citation type="journal article" date="2015" name="Fish Shellfish Immunol.">
        <title>Early steps in the European eel (Anguilla anguilla)-Vibrio vulnificus interaction in the gills: Role of the RtxA13 toxin.</title>
        <authorList>
            <person name="Callol A."/>
            <person name="Pajuelo D."/>
            <person name="Ebbesson L."/>
            <person name="Teles M."/>
            <person name="MacKenzie S."/>
            <person name="Amaro C."/>
        </authorList>
    </citation>
    <scope>NUCLEOTIDE SEQUENCE</scope>
</reference>
<accession>A0A0E9Q1I5</accession>
<keyword evidence="1" id="KW-1133">Transmembrane helix</keyword>
<dbReference type="AlphaFoldDB" id="A0A0E9Q1I5"/>
<name>A0A0E9Q1I5_ANGAN</name>
<feature type="transmembrane region" description="Helical" evidence="1">
    <location>
        <begin position="15"/>
        <end position="39"/>
    </location>
</feature>
<protein>
    <submittedName>
        <fullName evidence="2">Uncharacterized protein</fullName>
    </submittedName>
</protein>
<keyword evidence="1" id="KW-0812">Transmembrane</keyword>
<reference evidence="2" key="1">
    <citation type="submission" date="2014-11" db="EMBL/GenBank/DDBJ databases">
        <authorList>
            <person name="Amaro Gonzalez C."/>
        </authorList>
    </citation>
    <scope>NUCLEOTIDE SEQUENCE</scope>
</reference>
<proteinExistence type="predicted"/>